<evidence type="ECO:0008006" key="3">
    <source>
        <dbReference type="Google" id="ProtNLM"/>
    </source>
</evidence>
<dbReference type="PANTHER" id="PTHR35526">
    <property type="entry name" value="ANTI-SIGMA-F FACTOR RSBW-RELATED"/>
    <property type="match status" value="1"/>
</dbReference>
<proteinExistence type="predicted"/>
<dbReference type="Gene3D" id="3.30.750.24">
    <property type="entry name" value="STAS domain"/>
    <property type="match status" value="1"/>
</dbReference>
<dbReference type="EMBL" id="JAJVCN010000001">
    <property type="protein sequence ID" value="MCE7003681.1"/>
    <property type="molecule type" value="Genomic_DNA"/>
</dbReference>
<name>A0ABS8Z725_9PSEU</name>
<comment type="caution">
    <text evidence="1">The sequence shown here is derived from an EMBL/GenBank/DDBJ whole genome shotgun (WGS) entry which is preliminary data.</text>
</comment>
<keyword evidence="2" id="KW-1185">Reference proteome</keyword>
<gene>
    <name evidence="1" type="ORF">LWC34_12710</name>
</gene>
<evidence type="ECO:0000313" key="2">
    <source>
        <dbReference type="Proteomes" id="UP001521150"/>
    </source>
</evidence>
<dbReference type="InterPro" id="IPR036513">
    <property type="entry name" value="STAS_dom_sf"/>
</dbReference>
<dbReference type="Gene3D" id="3.30.565.10">
    <property type="entry name" value="Histidine kinase-like ATPase, C-terminal domain"/>
    <property type="match status" value="1"/>
</dbReference>
<dbReference type="InterPro" id="IPR050267">
    <property type="entry name" value="Anti-sigma-factor_SerPK"/>
</dbReference>
<dbReference type="RefSeq" id="WP_233725253.1">
    <property type="nucleotide sequence ID" value="NZ_JAJVCN010000001.1"/>
</dbReference>
<dbReference type="PANTHER" id="PTHR35526:SF3">
    <property type="entry name" value="ANTI-SIGMA-F FACTOR RSBW"/>
    <property type="match status" value="1"/>
</dbReference>
<dbReference type="SUPFAM" id="SSF52091">
    <property type="entry name" value="SpoIIaa-like"/>
    <property type="match status" value="1"/>
</dbReference>
<evidence type="ECO:0000313" key="1">
    <source>
        <dbReference type="EMBL" id="MCE7003681.1"/>
    </source>
</evidence>
<dbReference type="InterPro" id="IPR036890">
    <property type="entry name" value="HATPase_C_sf"/>
</dbReference>
<sequence length="247" mass="27058">MAGEYLWCHTEEIQRCTIVRVVGVLGQATYSTLRDTLLKCVIEQPRALIADVADVRIATATVLSVFTAVRIRTSDWPSIPILVATGPHHAELFGQSPIRRYVGLYDSVATALTNVHQPPPGKRAFCALPHDPGSPRAARQFVRRTCFEWELPGTLTEDAVHVASEFVQNTMSHTVSEARLRLELRNDRLTVAVGDDNAAPAVIRDPGSNVRNAAAGILLIAQMAKSWGCVTDEINSQKTVWAVLRSP</sequence>
<organism evidence="1 2">
    <name type="scientific">Kibdelosporangium philippinense</name>
    <dbReference type="NCBI Taxonomy" id="211113"/>
    <lineage>
        <taxon>Bacteria</taxon>
        <taxon>Bacillati</taxon>
        <taxon>Actinomycetota</taxon>
        <taxon>Actinomycetes</taxon>
        <taxon>Pseudonocardiales</taxon>
        <taxon>Pseudonocardiaceae</taxon>
        <taxon>Kibdelosporangium</taxon>
    </lineage>
</organism>
<dbReference type="Proteomes" id="UP001521150">
    <property type="component" value="Unassembled WGS sequence"/>
</dbReference>
<reference evidence="1 2" key="1">
    <citation type="submission" date="2021-12" db="EMBL/GenBank/DDBJ databases">
        <title>Genome sequence of Kibdelosporangium philippinense ATCC 49844.</title>
        <authorList>
            <person name="Fedorov E.A."/>
            <person name="Omeragic M."/>
            <person name="Shalygina K.F."/>
            <person name="Maclea K.S."/>
        </authorList>
    </citation>
    <scope>NUCLEOTIDE SEQUENCE [LARGE SCALE GENOMIC DNA]</scope>
    <source>
        <strain evidence="1 2">ATCC 49844</strain>
    </source>
</reference>
<protein>
    <recommendedName>
        <fullName evidence="3">STAS domain-containing protein</fullName>
    </recommendedName>
</protein>
<accession>A0ABS8Z725</accession>
<dbReference type="CDD" id="cd16936">
    <property type="entry name" value="HATPase_RsbW-like"/>
    <property type="match status" value="1"/>
</dbReference>